<dbReference type="SUPFAM" id="SSF51735">
    <property type="entry name" value="NAD(P)-binding Rossmann-fold domains"/>
    <property type="match status" value="1"/>
</dbReference>
<organism evidence="4">
    <name type="scientific">freshwater metagenome</name>
    <dbReference type="NCBI Taxonomy" id="449393"/>
    <lineage>
        <taxon>unclassified sequences</taxon>
        <taxon>metagenomes</taxon>
        <taxon>ecological metagenomes</taxon>
    </lineage>
</organism>
<evidence type="ECO:0000259" key="2">
    <source>
        <dbReference type="SMART" id="SM00822"/>
    </source>
</evidence>
<dbReference type="SMART" id="SM00822">
    <property type="entry name" value="PKS_KR"/>
    <property type="match status" value="1"/>
</dbReference>
<dbReference type="Gene3D" id="3.40.50.720">
    <property type="entry name" value="NAD(P)-binding Rossmann-like Domain"/>
    <property type="match status" value="1"/>
</dbReference>
<accession>A0A6J7R4A3</accession>
<reference evidence="4" key="1">
    <citation type="submission" date="2020-05" db="EMBL/GenBank/DDBJ databases">
        <authorList>
            <person name="Chiriac C."/>
            <person name="Salcher M."/>
            <person name="Ghai R."/>
            <person name="Kavagutti S V."/>
        </authorList>
    </citation>
    <scope>NUCLEOTIDE SEQUENCE</scope>
</reference>
<proteinExistence type="inferred from homology"/>
<feature type="domain" description="Ketoreductase" evidence="2">
    <location>
        <begin position="8"/>
        <end position="189"/>
    </location>
</feature>
<dbReference type="PRINTS" id="PR00080">
    <property type="entry name" value="SDRFAMILY"/>
</dbReference>
<dbReference type="GO" id="GO:0016616">
    <property type="term" value="F:oxidoreductase activity, acting on the CH-OH group of donors, NAD or NADP as acceptor"/>
    <property type="evidence" value="ECO:0007669"/>
    <property type="project" value="TreeGrafter"/>
</dbReference>
<evidence type="ECO:0000256" key="1">
    <source>
        <dbReference type="ARBA" id="ARBA00006484"/>
    </source>
</evidence>
<evidence type="ECO:0000313" key="3">
    <source>
        <dbReference type="EMBL" id="CAB4949255.1"/>
    </source>
</evidence>
<name>A0A6J7R4A3_9ZZZZ</name>
<dbReference type="Pfam" id="PF13561">
    <property type="entry name" value="adh_short_C2"/>
    <property type="match status" value="1"/>
</dbReference>
<dbReference type="EMBL" id="CAFBOZ010000321">
    <property type="protein sequence ID" value="CAB5023272.1"/>
    <property type="molecule type" value="Genomic_DNA"/>
</dbReference>
<evidence type="ECO:0000313" key="4">
    <source>
        <dbReference type="EMBL" id="CAB5023272.1"/>
    </source>
</evidence>
<gene>
    <name evidence="3" type="ORF">UFOPK3773_01308</name>
    <name evidence="4" type="ORF">UFOPK3992_01837</name>
</gene>
<comment type="similarity">
    <text evidence="1">Belongs to the short-chain dehydrogenases/reductases (SDR) family.</text>
</comment>
<sequence>MPLHYRGHTALVTGAASGIGRATAERLASTGIRVIMVDRDPELEQVVAQMVASGRDAVALTLDIVEETGVSEGLERVGAEGLAYVVNCAGVHGQFSFDDITPEEWHRVLDINLLGAFAVTRAAARWMRESGSGAVVNITSVEASRVVALINPDAVPHYAASKAALEMLTRSMAHALAPDSIRVNAVAPGFVSTPMSRGNHATAGFPAQVVSRTLIQRYAEPDEIAAAVCFLLSDEASFITATTLNVEGGYLSV</sequence>
<dbReference type="AlphaFoldDB" id="A0A6J7R4A3"/>
<dbReference type="CDD" id="cd05233">
    <property type="entry name" value="SDR_c"/>
    <property type="match status" value="1"/>
</dbReference>
<dbReference type="FunFam" id="3.40.50.720:FF:000084">
    <property type="entry name" value="Short-chain dehydrogenase reductase"/>
    <property type="match status" value="1"/>
</dbReference>
<dbReference type="EMBL" id="CAFBNF010000150">
    <property type="protein sequence ID" value="CAB4949255.1"/>
    <property type="molecule type" value="Genomic_DNA"/>
</dbReference>
<dbReference type="GO" id="GO:0030497">
    <property type="term" value="P:fatty acid elongation"/>
    <property type="evidence" value="ECO:0007669"/>
    <property type="project" value="TreeGrafter"/>
</dbReference>
<dbReference type="PRINTS" id="PR00081">
    <property type="entry name" value="GDHRDH"/>
</dbReference>
<dbReference type="PANTHER" id="PTHR42760:SF123">
    <property type="entry name" value="OXIDOREDUCTASE"/>
    <property type="match status" value="1"/>
</dbReference>
<dbReference type="InterPro" id="IPR036291">
    <property type="entry name" value="NAD(P)-bd_dom_sf"/>
</dbReference>
<dbReference type="InterPro" id="IPR002347">
    <property type="entry name" value="SDR_fam"/>
</dbReference>
<protein>
    <submittedName>
        <fullName evidence="4">Unannotated protein</fullName>
    </submittedName>
</protein>
<dbReference type="InterPro" id="IPR057326">
    <property type="entry name" value="KR_dom"/>
</dbReference>
<dbReference type="PANTHER" id="PTHR42760">
    <property type="entry name" value="SHORT-CHAIN DEHYDROGENASES/REDUCTASES FAMILY MEMBER"/>
    <property type="match status" value="1"/>
</dbReference>